<feature type="compositionally biased region" description="Polar residues" evidence="2">
    <location>
        <begin position="146"/>
        <end position="167"/>
    </location>
</feature>
<dbReference type="EMBL" id="CYKH01000459">
    <property type="protein sequence ID" value="CUF95139.1"/>
    <property type="molecule type" value="Genomic_DNA"/>
</dbReference>
<feature type="compositionally biased region" description="Pro residues" evidence="2">
    <location>
        <begin position="76"/>
        <end position="85"/>
    </location>
</feature>
<dbReference type="OMA" id="FQYNTED"/>
<sequence>MNPEAQPYVGKKKTVHANPTSAPPPPPPAATGAPAAPLPSYAPPFTAPPPPAAQNNNQSTKLRAVAVPFQPKGGSAPPPPPPPPEYAASPLSSQRSTDSDAFNRSLNVSAAPYTPKKRSPTSRGTPTFPDAPAPPMPVASGLQPVLQYSESPLASTTGSPTTSSVASPMSALVPPPQKVSSDPFAKSALVVPETVRDAPGDSKLDFHSAWTLWADDHPITPGEQKFMEPVLVRDVSDLASFWALWWHCPSPSSCTPSWTYNWFRRLIKPVWEDPRNKNGGTISFNVYDPDKPSPGQTRESMDDVFMLIIMGLSGESIPEASAVNGVTLKIRAHRPVVLQLWTNTSDKARISAFVTGLRAVVQRVLPAKQVDKLEYFSHTRMHQHTQTAAAPTRFTKSSAKVSKVLEPDYTFRESD</sequence>
<proteinExistence type="inferred from homology"/>
<dbReference type="Pfam" id="PF01652">
    <property type="entry name" value="IF4E"/>
    <property type="match status" value="1"/>
</dbReference>
<evidence type="ECO:0000313" key="4">
    <source>
        <dbReference type="Proteomes" id="UP000051952"/>
    </source>
</evidence>
<gene>
    <name evidence="3" type="ORF">BSAL_04155</name>
</gene>
<dbReference type="GO" id="GO:0016281">
    <property type="term" value="C:eukaryotic translation initiation factor 4F complex"/>
    <property type="evidence" value="ECO:0007669"/>
    <property type="project" value="TreeGrafter"/>
</dbReference>
<evidence type="ECO:0000256" key="2">
    <source>
        <dbReference type="SAM" id="MobiDB-lite"/>
    </source>
</evidence>
<keyword evidence="1" id="KW-0694">RNA-binding</keyword>
<dbReference type="GO" id="GO:0000340">
    <property type="term" value="F:RNA 7-methylguanosine cap binding"/>
    <property type="evidence" value="ECO:0007669"/>
    <property type="project" value="TreeGrafter"/>
</dbReference>
<evidence type="ECO:0000256" key="1">
    <source>
        <dbReference type="RuleBase" id="RU004374"/>
    </source>
</evidence>
<accession>A0A0S4IUR2</accession>
<organism evidence="3 4">
    <name type="scientific">Bodo saltans</name>
    <name type="common">Flagellated protozoan</name>
    <dbReference type="NCBI Taxonomy" id="75058"/>
    <lineage>
        <taxon>Eukaryota</taxon>
        <taxon>Discoba</taxon>
        <taxon>Euglenozoa</taxon>
        <taxon>Kinetoplastea</taxon>
        <taxon>Metakinetoplastina</taxon>
        <taxon>Eubodonida</taxon>
        <taxon>Bodonidae</taxon>
        <taxon>Bodo</taxon>
    </lineage>
</organism>
<dbReference type="Proteomes" id="UP000051952">
    <property type="component" value="Unassembled WGS sequence"/>
</dbReference>
<dbReference type="PANTHER" id="PTHR11960:SF63">
    <property type="entry name" value="TRANSLATION INITIATION FACTOR 4E, PUTATIVE-RELATED"/>
    <property type="match status" value="1"/>
</dbReference>
<keyword evidence="1 3" id="KW-0396">Initiation factor</keyword>
<dbReference type="OrthoDB" id="590761at2759"/>
<feature type="region of interest" description="Disordered" evidence="2">
    <location>
        <begin position="1"/>
        <end position="178"/>
    </location>
</feature>
<dbReference type="InterPro" id="IPR001040">
    <property type="entry name" value="TIF_eIF_4E"/>
</dbReference>
<dbReference type="Gene3D" id="3.30.760.10">
    <property type="entry name" value="RNA Cap, Translation Initiation Factor Eif4e"/>
    <property type="match status" value="1"/>
</dbReference>
<name>A0A0S4IUR2_BODSA</name>
<dbReference type="GO" id="GO:0003743">
    <property type="term" value="F:translation initiation factor activity"/>
    <property type="evidence" value="ECO:0007669"/>
    <property type="project" value="UniProtKB-KW"/>
</dbReference>
<protein>
    <submittedName>
        <fullName evidence="3">Eukaryotic translation initiation factor 4E-like protein, putative</fullName>
    </submittedName>
</protein>
<evidence type="ECO:0000313" key="3">
    <source>
        <dbReference type="EMBL" id="CUF95139.1"/>
    </source>
</evidence>
<feature type="compositionally biased region" description="Pro residues" evidence="2">
    <location>
        <begin position="36"/>
        <end position="52"/>
    </location>
</feature>
<dbReference type="SUPFAM" id="SSF55418">
    <property type="entry name" value="eIF4e-like"/>
    <property type="match status" value="1"/>
</dbReference>
<keyword evidence="1" id="KW-0648">Protein biosynthesis</keyword>
<dbReference type="VEuPathDB" id="TriTrypDB:BSAL_04155"/>
<dbReference type="InterPro" id="IPR023398">
    <property type="entry name" value="TIF_eIF4e-like"/>
</dbReference>
<dbReference type="PANTHER" id="PTHR11960">
    <property type="entry name" value="EUKARYOTIC TRANSLATION INITIATION FACTOR 4E RELATED"/>
    <property type="match status" value="1"/>
</dbReference>
<keyword evidence="4" id="KW-1185">Reference proteome</keyword>
<dbReference type="AlphaFoldDB" id="A0A0S4IUR2"/>
<comment type="similarity">
    <text evidence="1">Belongs to the eukaryotic initiation factor 4E family.</text>
</comment>
<reference evidence="4" key="1">
    <citation type="submission" date="2015-09" db="EMBL/GenBank/DDBJ databases">
        <authorList>
            <consortium name="Pathogen Informatics"/>
        </authorList>
    </citation>
    <scope>NUCLEOTIDE SEQUENCE [LARGE SCALE GENOMIC DNA]</scope>
    <source>
        <strain evidence="4">Lake Konstanz</strain>
    </source>
</reference>
<feature type="compositionally biased region" description="Polar residues" evidence="2">
    <location>
        <begin position="90"/>
        <end position="108"/>
    </location>
</feature>